<gene>
    <name evidence="1" type="ORF">DFQ01_110127</name>
</gene>
<dbReference type="AlphaFoldDB" id="A0A2V2YSR0"/>
<dbReference type="OrthoDB" id="2088379at2"/>
<proteinExistence type="predicted"/>
<evidence type="ECO:0000313" key="2">
    <source>
        <dbReference type="Proteomes" id="UP000246635"/>
    </source>
</evidence>
<dbReference type="Proteomes" id="UP000246635">
    <property type="component" value="Unassembled WGS sequence"/>
</dbReference>
<reference evidence="1 2" key="1">
    <citation type="submission" date="2018-05" db="EMBL/GenBank/DDBJ databases">
        <title>Genomic Encyclopedia of Type Strains, Phase III (KMG-III): the genomes of soil and plant-associated and newly described type strains.</title>
        <authorList>
            <person name="Whitman W."/>
        </authorList>
    </citation>
    <scope>NUCLEOTIDE SEQUENCE [LARGE SCALE GENOMIC DNA]</scope>
    <source>
        <strain evidence="1 2">CECT 5696</strain>
    </source>
</reference>
<name>A0A2V2YSR0_9BACL</name>
<dbReference type="EMBL" id="QGTQ01000010">
    <property type="protein sequence ID" value="PWW01237.1"/>
    <property type="molecule type" value="Genomic_DNA"/>
</dbReference>
<organism evidence="1 2">
    <name type="scientific">Paenibacillus cellulosilyticus</name>
    <dbReference type="NCBI Taxonomy" id="375489"/>
    <lineage>
        <taxon>Bacteria</taxon>
        <taxon>Bacillati</taxon>
        <taxon>Bacillota</taxon>
        <taxon>Bacilli</taxon>
        <taxon>Bacillales</taxon>
        <taxon>Paenibacillaceae</taxon>
        <taxon>Paenibacillus</taxon>
    </lineage>
</organism>
<sequence length="95" mass="10267">MKSSTTDTGAIATNASSVSVTAVSIGSTTLSSSDRVNWTGYIGSDQADVKLESLKDGQYKFTFVAKYPNGVVKTTSVLVNISGKWTDYFKFHQSW</sequence>
<keyword evidence="2" id="KW-1185">Reference proteome</keyword>
<accession>A0A2V2YSR0</accession>
<dbReference type="RefSeq" id="WP_110044724.1">
    <property type="nucleotide sequence ID" value="NZ_CP054613.1"/>
</dbReference>
<comment type="caution">
    <text evidence="1">The sequence shown here is derived from an EMBL/GenBank/DDBJ whole genome shotgun (WGS) entry which is preliminary data.</text>
</comment>
<evidence type="ECO:0000313" key="1">
    <source>
        <dbReference type="EMBL" id="PWW01237.1"/>
    </source>
</evidence>
<protein>
    <submittedName>
        <fullName evidence="1">Uncharacterized protein</fullName>
    </submittedName>
</protein>